<dbReference type="Pfam" id="PF00158">
    <property type="entry name" value="Sigma54_activat"/>
    <property type="match status" value="1"/>
</dbReference>
<dbReference type="CDD" id="cd00156">
    <property type="entry name" value="REC"/>
    <property type="match status" value="1"/>
</dbReference>
<dbReference type="PROSITE" id="PS00676">
    <property type="entry name" value="SIGMA54_INTERACT_2"/>
    <property type="match status" value="1"/>
</dbReference>
<evidence type="ECO:0000256" key="8">
    <source>
        <dbReference type="PROSITE-ProRule" id="PRU00169"/>
    </source>
</evidence>
<dbReference type="STRING" id="658057.SAMN04488032_101459"/>
<evidence type="ECO:0000259" key="10">
    <source>
        <dbReference type="PROSITE" id="PS50110"/>
    </source>
</evidence>
<dbReference type="Gene3D" id="1.10.8.60">
    <property type="match status" value="1"/>
</dbReference>
<feature type="modified residue" description="4-aspartylphosphate" evidence="8">
    <location>
        <position position="54"/>
    </location>
</feature>
<dbReference type="Proteomes" id="UP000193307">
    <property type="component" value="Unassembled WGS sequence"/>
</dbReference>
<keyword evidence="2" id="KW-0067">ATP-binding</keyword>
<proteinExistence type="predicted"/>
<dbReference type="GO" id="GO:0043565">
    <property type="term" value="F:sequence-specific DNA binding"/>
    <property type="evidence" value="ECO:0007669"/>
    <property type="project" value="InterPro"/>
</dbReference>
<evidence type="ECO:0000259" key="9">
    <source>
        <dbReference type="PROSITE" id="PS50045"/>
    </source>
</evidence>
<dbReference type="SUPFAM" id="SSF52540">
    <property type="entry name" value="P-loop containing nucleoside triphosphate hydrolases"/>
    <property type="match status" value="1"/>
</dbReference>
<dbReference type="InterPro" id="IPR058031">
    <property type="entry name" value="AAA_lid_NorR"/>
</dbReference>
<evidence type="ECO:0000256" key="2">
    <source>
        <dbReference type="ARBA" id="ARBA00022840"/>
    </source>
</evidence>
<sequence>MPHTPILIIDDNESHIMLYGSVLNDAGFSTICARTSAQAIELARQHNPQIALVDLVLPDGTGNDLVATLRDQNPELRAIVITAYASVDRAVAAMRLGVSDFLVKPVDPQTLLNAVTNARSDRNHSLDPSLMTRDAPPLGGLIGSSRPMKRVYATIRAVAGSVATVFVTGENGTGKTQCAEAIHALSSISDGPFVPVNCGVLSQGDLGSAIFGYASDAQSERDQEKIGAAQMANGGTLFLDEVCELDAMSQARLLQLLQTSSVIPFGSVDAHPVKIRIICASSTDPLEQVKSGKFRADLYYRLHVVPIHLPALRERGTDVIEIAEAMVIRYAAKEKRPTRTLSHDTKTLLQNYTWPGNIRELMNLLWNCVMVSDGRAIEPHHLPTHMRENIPLAPIHTPQISLPTSLQDYLQGKTLSQIEREIIEVAIAQANGSIPQASLALGVSPSTIYRKLETWGLPARRSRKV</sequence>
<dbReference type="PROSITE" id="PS00688">
    <property type="entry name" value="SIGMA54_INTERACT_3"/>
    <property type="match status" value="1"/>
</dbReference>
<dbReference type="InterPro" id="IPR011006">
    <property type="entry name" value="CheY-like_superfamily"/>
</dbReference>
<keyword evidence="7" id="KW-0804">Transcription</keyword>
<accession>A0A1Y5RBI4</accession>
<dbReference type="InterPro" id="IPR002078">
    <property type="entry name" value="Sigma_54_int"/>
</dbReference>
<dbReference type="InterPro" id="IPR025943">
    <property type="entry name" value="Sigma_54_int_dom_ATP-bd_2"/>
</dbReference>
<dbReference type="OrthoDB" id="9802388at2"/>
<dbReference type="Pfam" id="PF02954">
    <property type="entry name" value="HTH_8"/>
    <property type="match status" value="1"/>
</dbReference>
<dbReference type="GO" id="GO:0000160">
    <property type="term" value="P:phosphorelay signal transduction system"/>
    <property type="evidence" value="ECO:0007669"/>
    <property type="project" value="UniProtKB-KW"/>
</dbReference>
<keyword evidence="4" id="KW-0805">Transcription regulation</keyword>
<keyword evidence="3" id="KW-0902">Two-component regulatory system</keyword>
<dbReference type="InterPro" id="IPR001789">
    <property type="entry name" value="Sig_transdc_resp-reg_receiver"/>
</dbReference>
<evidence type="ECO:0000256" key="6">
    <source>
        <dbReference type="ARBA" id="ARBA00023159"/>
    </source>
</evidence>
<reference evidence="11 12" key="1">
    <citation type="submission" date="2017-03" db="EMBL/GenBank/DDBJ databases">
        <authorList>
            <person name="Afonso C.L."/>
            <person name="Miller P.J."/>
            <person name="Scott M.A."/>
            <person name="Spackman E."/>
            <person name="Goraichik I."/>
            <person name="Dimitrov K.M."/>
            <person name="Suarez D.L."/>
            <person name="Swayne D.E."/>
        </authorList>
    </citation>
    <scope>NUCLEOTIDE SEQUENCE [LARGE SCALE GENOMIC DNA]</scope>
    <source>
        <strain evidence="11 12">CECT 7971</strain>
    </source>
</reference>
<dbReference type="Gene3D" id="1.10.10.60">
    <property type="entry name" value="Homeodomain-like"/>
    <property type="match status" value="1"/>
</dbReference>
<dbReference type="PANTHER" id="PTHR32071">
    <property type="entry name" value="TRANSCRIPTIONAL REGULATORY PROTEIN"/>
    <property type="match status" value="1"/>
</dbReference>
<dbReference type="InterPro" id="IPR003593">
    <property type="entry name" value="AAA+_ATPase"/>
</dbReference>
<dbReference type="GO" id="GO:0005524">
    <property type="term" value="F:ATP binding"/>
    <property type="evidence" value="ECO:0007669"/>
    <property type="project" value="UniProtKB-KW"/>
</dbReference>
<dbReference type="PROSITE" id="PS50110">
    <property type="entry name" value="RESPONSE_REGULATORY"/>
    <property type="match status" value="1"/>
</dbReference>
<evidence type="ECO:0000256" key="7">
    <source>
        <dbReference type="ARBA" id="ARBA00023163"/>
    </source>
</evidence>
<dbReference type="InterPro" id="IPR027417">
    <property type="entry name" value="P-loop_NTPase"/>
</dbReference>
<dbReference type="AlphaFoldDB" id="A0A1Y5RBI4"/>
<dbReference type="InterPro" id="IPR025944">
    <property type="entry name" value="Sigma_54_int_dom_CS"/>
</dbReference>
<dbReference type="PROSITE" id="PS50045">
    <property type="entry name" value="SIGMA54_INTERACT_4"/>
    <property type="match status" value="1"/>
</dbReference>
<dbReference type="GO" id="GO:0006355">
    <property type="term" value="P:regulation of DNA-templated transcription"/>
    <property type="evidence" value="ECO:0007669"/>
    <property type="project" value="InterPro"/>
</dbReference>
<dbReference type="InterPro" id="IPR002197">
    <property type="entry name" value="HTH_Fis"/>
</dbReference>
<evidence type="ECO:0000256" key="5">
    <source>
        <dbReference type="ARBA" id="ARBA00023125"/>
    </source>
</evidence>
<feature type="domain" description="Sigma-54 factor interaction" evidence="9">
    <location>
        <begin position="141"/>
        <end position="370"/>
    </location>
</feature>
<dbReference type="Pfam" id="PF25601">
    <property type="entry name" value="AAA_lid_14"/>
    <property type="match status" value="1"/>
</dbReference>
<evidence type="ECO:0000256" key="1">
    <source>
        <dbReference type="ARBA" id="ARBA00022741"/>
    </source>
</evidence>
<dbReference type="SUPFAM" id="SSF46689">
    <property type="entry name" value="Homeodomain-like"/>
    <property type="match status" value="1"/>
</dbReference>
<organism evidence="11 12">
    <name type="scientific">Pacificibacter marinus</name>
    <dbReference type="NCBI Taxonomy" id="658057"/>
    <lineage>
        <taxon>Bacteria</taxon>
        <taxon>Pseudomonadati</taxon>
        <taxon>Pseudomonadota</taxon>
        <taxon>Alphaproteobacteria</taxon>
        <taxon>Rhodobacterales</taxon>
        <taxon>Roseobacteraceae</taxon>
        <taxon>Pacificibacter</taxon>
    </lineage>
</organism>
<keyword evidence="1" id="KW-0547">Nucleotide-binding</keyword>
<name>A0A1Y5RBI4_9RHOB</name>
<dbReference type="RefSeq" id="WP_085847110.1">
    <property type="nucleotide sequence ID" value="NZ_FNZV01000001.1"/>
</dbReference>
<dbReference type="SMART" id="SM00382">
    <property type="entry name" value="AAA"/>
    <property type="match status" value="1"/>
</dbReference>
<evidence type="ECO:0000256" key="4">
    <source>
        <dbReference type="ARBA" id="ARBA00023015"/>
    </source>
</evidence>
<dbReference type="Pfam" id="PF00072">
    <property type="entry name" value="Response_reg"/>
    <property type="match status" value="1"/>
</dbReference>
<evidence type="ECO:0000313" key="12">
    <source>
        <dbReference type="Proteomes" id="UP000193307"/>
    </source>
</evidence>
<keyword evidence="5" id="KW-0238">DNA-binding</keyword>
<keyword evidence="12" id="KW-1185">Reference proteome</keyword>
<keyword evidence="8" id="KW-0597">Phosphoprotein</keyword>
<dbReference type="SMART" id="SM00448">
    <property type="entry name" value="REC"/>
    <property type="match status" value="1"/>
</dbReference>
<evidence type="ECO:0000256" key="3">
    <source>
        <dbReference type="ARBA" id="ARBA00023012"/>
    </source>
</evidence>
<dbReference type="Gene3D" id="3.40.50.2300">
    <property type="match status" value="1"/>
</dbReference>
<dbReference type="PANTHER" id="PTHR32071:SF117">
    <property type="entry name" value="PTS-DEPENDENT DIHYDROXYACETONE KINASE OPERON REGULATORY PROTEIN-RELATED"/>
    <property type="match status" value="1"/>
</dbReference>
<evidence type="ECO:0000313" key="11">
    <source>
        <dbReference type="EMBL" id="SLN13494.1"/>
    </source>
</evidence>
<feature type="domain" description="Response regulatory" evidence="10">
    <location>
        <begin position="5"/>
        <end position="119"/>
    </location>
</feature>
<gene>
    <name evidence="11" type="primary">luxO</name>
    <name evidence="11" type="ORF">PAM7971_00188</name>
</gene>
<dbReference type="EMBL" id="FWFW01000001">
    <property type="protein sequence ID" value="SLN13494.1"/>
    <property type="molecule type" value="Genomic_DNA"/>
</dbReference>
<dbReference type="CDD" id="cd00009">
    <property type="entry name" value="AAA"/>
    <property type="match status" value="1"/>
</dbReference>
<dbReference type="InterPro" id="IPR009057">
    <property type="entry name" value="Homeodomain-like_sf"/>
</dbReference>
<dbReference type="Gene3D" id="3.40.50.300">
    <property type="entry name" value="P-loop containing nucleotide triphosphate hydrolases"/>
    <property type="match status" value="1"/>
</dbReference>
<keyword evidence="6" id="KW-0010">Activator</keyword>
<dbReference type="SUPFAM" id="SSF52172">
    <property type="entry name" value="CheY-like"/>
    <property type="match status" value="1"/>
</dbReference>
<protein>
    <submittedName>
        <fullName evidence="11">Regulatory protein LuxO</fullName>
    </submittedName>
</protein>